<organism evidence="3 4">
    <name type="scientific">Alternaria tenuissima</name>
    <dbReference type="NCBI Taxonomy" id="119927"/>
    <lineage>
        <taxon>Eukaryota</taxon>
        <taxon>Fungi</taxon>
        <taxon>Dikarya</taxon>
        <taxon>Ascomycota</taxon>
        <taxon>Pezizomycotina</taxon>
        <taxon>Dothideomycetes</taxon>
        <taxon>Pleosporomycetidae</taxon>
        <taxon>Pleosporales</taxon>
        <taxon>Pleosporineae</taxon>
        <taxon>Pleosporaceae</taxon>
        <taxon>Alternaria</taxon>
        <taxon>Alternaria sect. Alternaria</taxon>
        <taxon>Alternaria alternata complex</taxon>
    </lineage>
</organism>
<feature type="compositionally biased region" description="Polar residues" evidence="2">
    <location>
        <begin position="1"/>
        <end position="30"/>
    </location>
</feature>
<comment type="caution">
    <text evidence="3">The sequence shown here is derived from an EMBL/GenBank/DDBJ whole genome shotgun (WGS) entry which is preliminary data.</text>
</comment>
<dbReference type="Gene3D" id="3.30.710.10">
    <property type="entry name" value="Potassium Channel Kv1.1, Chain A"/>
    <property type="match status" value="1"/>
</dbReference>
<evidence type="ECO:0000256" key="1">
    <source>
        <dbReference type="SAM" id="Coils"/>
    </source>
</evidence>
<keyword evidence="1" id="KW-0175">Coiled coil</keyword>
<feature type="coiled-coil region" evidence="1">
    <location>
        <begin position="217"/>
        <end position="244"/>
    </location>
</feature>
<dbReference type="Proteomes" id="UP000293195">
    <property type="component" value="Unassembled WGS sequence"/>
</dbReference>
<sequence length="387" mass="43257">MANNDILGNSKQAGRTVMQQADEASSSTENDPNHATLLDSEGDAVLRCVGSSSEVRIQFRVSTAVLRLASSVFSNMFKPSFHEGQRLLHEDCPEFELEDDAQLMGLLLSILHYRGNSSDYTMSAEKLARLSILCDKYDCTGALGPWIPAWFRHAMGVEHPTHELGYLILAAYMFNDPMEFKAISRKAILQLTPKFSAEWEKEEMCSILPFRVIGSIAGQIQRILDDLETELQNVEQSLRRSSRCYDTWQLLCTQCGRELPGNAKKCHPCRNTELHTKYCTSETRVAGYFLALQRAELWPTLGPFAICSVSDISLRFARAKRDARHTCEAGSFCPLATSLDLLSKKADEAQIGVVGLCLYCVRNNDGAEEGGECAHEQRNREAIRSEN</sequence>
<evidence type="ECO:0000256" key="2">
    <source>
        <dbReference type="SAM" id="MobiDB-lite"/>
    </source>
</evidence>
<evidence type="ECO:0000313" key="3">
    <source>
        <dbReference type="EMBL" id="RYN85745.1"/>
    </source>
</evidence>
<feature type="region of interest" description="Disordered" evidence="2">
    <location>
        <begin position="1"/>
        <end position="36"/>
    </location>
</feature>
<dbReference type="InterPro" id="IPR011333">
    <property type="entry name" value="SKP1/BTB/POZ_sf"/>
</dbReference>
<protein>
    <recommendedName>
        <fullName evidence="5">BTB domain-containing protein</fullName>
    </recommendedName>
</protein>
<keyword evidence="4" id="KW-1185">Reference proteome</keyword>
<gene>
    <name evidence="3" type="ORF">AA0119_g13162</name>
</gene>
<evidence type="ECO:0000313" key="4">
    <source>
        <dbReference type="Proteomes" id="UP000293195"/>
    </source>
</evidence>
<reference evidence="4" key="1">
    <citation type="journal article" date="2019" name="bioRxiv">
        <title>Genomics, evolutionary history and diagnostics of the Alternaria alternata species group including apple and Asian pear pathotypes.</title>
        <authorList>
            <person name="Armitage A.D."/>
            <person name="Cockerton H.M."/>
            <person name="Sreenivasaprasad S."/>
            <person name="Woodhall J.W."/>
            <person name="Lane C.R."/>
            <person name="Harrison R.J."/>
            <person name="Clarkson J.P."/>
        </authorList>
    </citation>
    <scope>NUCLEOTIDE SEQUENCE [LARGE SCALE GENOMIC DNA]</scope>
    <source>
        <strain evidence="4">FERA 635</strain>
    </source>
</reference>
<dbReference type="EMBL" id="PDXF01000173">
    <property type="protein sequence ID" value="RYN85745.1"/>
    <property type="molecule type" value="Genomic_DNA"/>
</dbReference>
<proteinExistence type="predicted"/>
<accession>A0ABY0FR38</accession>
<name>A0ABY0FR38_9PLEO</name>
<evidence type="ECO:0008006" key="5">
    <source>
        <dbReference type="Google" id="ProtNLM"/>
    </source>
</evidence>